<dbReference type="AlphaFoldDB" id="X1RS41"/>
<evidence type="ECO:0000313" key="1">
    <source>
        <dbReference type="EMBL" id="GAI83542.1"/>
    </source>
</evidence>
<dbReference type="EMBL" id="BARW01012379">
    <property type="protein sequence ID" value="GAI83542.1"/>
    <property type="molecule type" value="Genomic_DNA"/>
</dbReference>
<reference evidence="1" key="1">
    <citation type="journal article" date="2014" name="Front. Microbiol.">
        <title>High frequency of phylogenetically diverse reductive dehalogenase-homologous genes in deep subseafloor sedimentary metagenomes.</title>
        <authorList>
            <person name="Kawai M."/>
            <person name="Futagami T."/>
            <person name="Toyoda A."/>
            <person name="Takaki Y."/>
            <person name="Nishi S."/>
            <person name="Hori S."/>
            <person name="Arai W."/>
            <person name="Tsubouchi T."/>
            <person name="Morono Y."/>
            <person name="Uchiyama I."/>
            <person name="Ito T."/>
            <person name="Fujiyama A."/>
            <person name="Inagaki F."/>
            <person name="Takami H."/>
        </authorList>
    </citation>
    <scope>NUCLEOTIDE SEQUENCE</scope>
    <source>
        <strain evidence="1">Expedition CK06-06</strain>
    </source>
</reference>
<proteinExistence type="predicted"/>
<comment type="caution">
    <text evidence="1">The sequence shown here is derived from an EMBL/GenBank/DDBJ whole genome shotgun (WGS) entry which is preliminary data.</text>
</comment>
<organism evidence="1">
    <name type="scientific">marine sediment metagenome</name>
    <dbReference type="NCBI Taxonomy" id="412755"/>
    <lineage>
        <taxon>unclassified sequences</taxon>
        <taxon>metagenomes</taxon>
        <taxon>ecological metagenomes</taxon>
    </lineage>
</organism>
<protein>
    <submittedName>
        <fullName evidence="1">Uncharacterized protein</fullName>
    </submittedName>
</protein>
<gene>
    <name evidence="1" type="ORF">S12H4_23342</name>
</gene>
<accession>X1RS41</accession>
<sequence>MKKAIENITKIDNEMASFLQDKVLKEQNMVYTQYRIRLFLFSIWWGKWINI</sequence>
<name>X1RS41_9ZZZZ</name>